<evidence type="ECO:0000256" key="5">
    <source>
        <dbReference type="ARBA" id="ARBA00022705"/>
    </source>
</evidence>
<feature type="domain" description="DNA polymerase III delta subunit-like C-terminal" evidence="10">
    <location>
        <begin position="217"/>
        <end position="333"/>
    </location>
</feature>
<dbReference type="EC" id="2.7.7.7" evidence="1"/>
<gene>
    <name evidence="11" type="ORF">CFX0092_A1947</name>
</gene>
<evidence type="ECO:0000259" key="10">
    <source>
        <dbReference type="Pfam" id="PF21694"/>
    </source>
</evidence>
<evidence type="ECO:0000313" key="12">
    <source>
        <dbReference type="Proteomes" id="UP000215027"/>
    </source>
</evidence>
<dbReference type="InterPro" id="IPR048466">
    <property type="entry name" value="DNA_pol3_delta-like_C"/>
</dbReference>
<dbReference type="GO" id="GO:0003677">
    <property type="term" value="F:DNA binding"/>
    <property type="evidence" value="ECO:0007669"/>
    <property type="project" value="InterPro"/>
</dbReference>
<dbReference type="InterPro" id="IPR027417">
    <property type="entry name" value="P-loop_NTPase"/>
</dbReference>
<dbReference type="RefSeq" id="WP_095043261.1">
    <property type="nucleotide sequence ID" value="NZ_LN890655.1"/>
</dbReference>
<dbReference type="AlphaFoldDB" id="A0A160T4V4"/>
<dbReference type="Gene3D" id="1.20.272.10">
    <property type="match status" value="1"/>
</dbReference>
<dbReference type="KEGG" id="pbf:CFX0092_A1947"/>
<dbReference type="Gene3D" id="1.10.8.60">
    <property type="match status" value="1"/>
</dbReference>
<sequence length="341" mass="37288">MFHLFHGQDAYSQRDTLAAMLAKEGDADMLSLNTTRLDSRASFAELQAACDAMPFLSRVRVVLVEGLLAAVPDKTFMEKLAAYLPNLPPTTRLIFLESQALPDNHRLIRLAAEQKIGYVKKFDLPRGPELERWARAHVEARGGHITPQAAGLLAANVAPLFPPPPGGFGATSSYTSKENVADLSLLGNEIEKLVLYKGLGETIDVADVELLSPYAAEAAIFDLVDALGNRQAARAAELFQAKVVAGADPFYLFSMFIRQFRLLLQARALLDAGERAAGIAEQLKQRPFVADKLARQARNYTLPQLEAIYRRLLEIDVEAKTGKAELLTALYLLVGGLTGEE</sequence>
<name>A0A160T4V4_9CHLR</name>
<evidence type="ECO:0000256" key="2">
    <source>
        <dbReference type="ARBA" id="ARBA00017703"/>
    </source>
</evidence>
<keyword evidence="12" id="KW-1185">Reference proteome</keyword>
<evidence type="ECO:0000313" key="11">
    <source>
        <dbReference type="EMBL" id="CUS03825.2"/>
    </source>
</evidence>
<evidence type="ECO:0000256" key="7">
    <source>
        <dbReference type="ARBA" id="ARBA00034754"/>
    </source>
</evidence>
<keyword evidence="4" id="KW-0548">Nucleotidyltransferase</keyword>
<dbReference type="NCBIfam" id="TIGR01128">
    <property type="entry name" value="holA"/>
    <property type="match status" value="1"/>
</dbReference>
<comment type="catalytic activity">
    <reaction evidence="8">
        <text>DNA(n) + a 2'-deoxyribonucleoside 5'-triphosphate = DNA(n+1) + diphosphate</text>
        <dbReference type="Rhea" id="RHEA:22508"/>
        <dbReference type="Rhea" id="RHEA-COMP:17339"/>
        <dbReference type="Rhea" id="RHEA-COMP:17340"/>
        <dbReference type="ChEBI" id="CHEBI:33019"/>
        <dbReference type="ChEBI" id="CHEBI:61560"/>
        <dbReference type="ChEBI" id="CHEBI:173112"/>
        <dbReference type="EC" id="2.7.7.7"/>
    </reaction>
</comment>
<dbReference type="OrthoDB" id="9775929at2"/>
<dbReference type="GO" id="GO:0003887">
    <property type="term" value="F:DNA-directed DNA polymerase activity"/>
    <property type="evidence" value="ECO:0007669"/>
    <property type="project" value="UniProtKB-KW"/>
</dbReference>
<dbReference type="SUPFAM" id="SSF48019">
    <property type="entry name" value="post-AAA+ oligomerization domain-like"/>
    <property type="match status" value="1"/>
</dbReference>
<evidence type="ECO:0000256" key="6">
    <source>
        <dbReference type="ARBA" id="ARBA00022932"/>
    </source>
</evidence>
<dbReference type="Proteomes" id="UP000215027">
    <property type="component" value="Chromosome I"/>
</dbReference>
<organism evidence="11 12">
    <name type="scientific">Candidatus Promineifilum breve</name>
    <dbReference type="NCBI Taxonomy" id="1806508"/>
    <lineage>
        <taxon>Bacteria</taxon>
        <taxon>Bacillati</taxon>
        <taxon>Chloroflexota</taxon>
        <taxon>Ardenticatenia</taxon>
        <taxon>Candidatus Promineifilales</taxon>
        <taxon>Candidatus Promineifilaceae</taxon>
        <taxon>Candidatus Promineifilum</taxon>
    </lineage>
</organism>
<keyword evidence="6" id="KW-0239">DNA-directed DNA polymerase</keyword>
<keyword evidence="5" id="KW-0235">DNA replication</keyword>
<evidence type="ECO:0000259" key="9">
    <source>
        <dbReference type="Pfam" id="PF06144"/>
    </source>
</evidence>
<evidence type="ECO:0000256" key="3">
    <source>
        <dbReference type="ARBA" id="ARBA00022679"/>
    </source>
</evidence>
<dbReference type="InterPro" id="IPR008921">
    <property type="entry name" value="DNA_pol3_clamp-load_cplx_C"/>
</dbReference>
<dbReference type="PANTHER" id="PTHR34388:SF1">
    <property type="entry name" value="DNA POLYMERASE III SUBUNIT DELTA"/>
    <property type="match status" value="1"/>
</dbReference>
<evidence type="ECO:0000256" key="4">
    <source>
        <dbReference type="ARBA" id="ARBA00022695"/>
    </source>
</evidence>
<accession>A0A160T4V4</accession>
<dbReference type="InterPro" id="IPR010372">
    <property type="entry name" value="DNA_pol3_delta_N"/>
</dbReference>
<dbReference type="Pfam" id="PF06144">
    <property type="entry name" value="DNA_pol3_delta"/>
    <property type="match status" value="1"/>
</dbReference>
<dbReference type="EMBL" id="LN890655">
    <property type="protein sequence ID" value="CUS03825.2"/>
    <property type="molecule type" value="Genomic_DNA"/>
</dbReference>
<protein>
    <recommendedName>
        <fullName evidence="2">DNA polymerase III subunit delta</fullName>
        <ecNumber evidence="1">2.7.7.7</ecNumber>
    </recommendedName>
</protein>
<evidence type="ECO:0000256" key="1">
    <source>
        <dbReference type="ARBA" id="ARBA00012417"/>
    </source>
</evidence>
<keyword evidence="3" id="KW-0808">Transferase</keyword>
<dbReference type="PANTHER" id="PTHR34388">
    <property type="entry name" value="DNA POLYMERASE III SUBUNIT DELTA"/>
    <property type="match status" value="1"/>
</dbReference>
<evidence type="ECO:0000256" key="8">
    <source>
        <dbReference type="ARBA" id="ARBA00049244"/>
    </source>
</evidence>
<dbReference type="GO" id="GO:0009360">
    <property type="term" value="C:DNA polymerase III complex"/>
    <property type="evidence" value="ECO:0007669"/>
    <property type="project" value="InterPro"/>
</dbReference>
<reference evidence="11" key="1">
    <citation type="submission" date="2016-01" db="EMBL/GenBank/DDBJ databases">
        <authorList>
            <person name="Mcilroy J.S."/>
            <person name="Karst M S."/>
            <person name="Albertsen M."/>
        </authorList>
    </citation>
    <scope>NUCLEOTIDE SEQUENCE</scope>
    <source>
        <strain evidence="11">Cfx-K</strain>
    </source>
</reference>
<proteinExistence type="inferred from homology"/>
<feature type="domain" description="DNA polymerase III delta N-terminal" evidence="9">
    <location>
        <begin position="3"/>
        <end position="100"/>
    </location>
</feature>
<dbReference type="Gene3D" id="3.40.50.300">
    <property type="entry name" value="P-loop containing nucleotide triphosphate hydrolases"/>
    <property type="match status" value="1"/>
</dbReference>
<dbReference type="InterPro" id="IPR005790">
    <property type="entry name" value="DNA_polIII_delta"/>
</dbReference>
<dbReference type="GO" id="GO:0006261">
    <property type="term" value="P:DNA-templated DNA replication"/>
    <property type="evidence" value="ECO:0007669"/>
    <property type="project" value="TreeGrafter"/>
</dbReference>
<comment type="similarity">
    <text evidence="7">Belongs to the DNA polymerase HolA subunit family.</text>
</comment>
<dbReference type="Pfam" id="PF21694">
    <property type="entry name" value="DNA_pol3_delta_C"/>
    <property type="match status" value="1"/>
</dbReference>